<dbReference type="GO" id="GO:0015562">
    <property type="term" value="F:efflux transmembrane transporter activity"/>
    <property type="evidence" value="ECO:0007669"/>
    <property type="project" value="TreeGrafter"/>
</dbReference>
<dbReference type="InterPro" id="IPR058638">
    <property type="entry name" value="HH_YknX-like"/>
</dbReference>
<proteinExistence type="predicted"/>
<feature type="chain" id="PRO_5038721077" evidence="2">
    <location>
        <begin position="24"/>
        <end position="369"/>
    </location>
</feature>
<feature type="signal peptide" evidence="2">
    <location>
        <begin position="1"/>
        <end position="23"/>
    </location>
</feature>
<sequence>MNKKKILIAVGIILLIVSFTTVAVVQSQSGGSQAVDVETPTMESVKAEVMLPGTVKTEKQQTIYFSPELGESYELLVEEGDVVEEGSSLLQYDGGQADSEKETLALQIESGYLQINFIEKQEKALDEREKELKKELGEKEAKETIQAEKDQLEFEKKNANLDLRQLLLQQDELEAQDDKLLIKSDIAGTVFSAEMNPVEQQPILEIASTDQLLIEGTLSEYDSLVVEGRQDVAITSDAQPDLEWSGTVHEVGLMPLTNEMTGDMDRTEYPLTVHFNEGELDQLKPGYNLILRIATEERTALTVPASALITEDDQSFVLAVEEGKAVRKDVEVGIQTNQRYEVKTGLTETDEIIVEPSGIQDGNDVTKND</sequence>
<evidence type="ECO:0000313" key="7">
    <source>
        <dbReference type="EMBL" id="TSB45095.1"/>
    </source>
</evidence>
<dbReference type="Gene3D" id="2.40.30.170">
    <property type="match status" value="1"/>
</dbReference>
<name>A0A553ZUU6_9BACI</name>
<dbReference type="Pfam" id="PF25990">
    <property type="entry name" value="Beta-barrel_YknX"/>
    <property type="match status" value="1"/>
</dbReference>
<reference evidence="7 8" key="1">
    <citation type="submission" date="2019-07" db="EMBL/GenBank/DDBJ databases">
        <authorList>
            <person name="Park Y.J."/>
            <person name="Jeong S.E."/>
            <person name="Jung H.S."/>
        </authorList>
    </citation>
    <scope>NUCLEOTIDE SEQUENCE [LARGE SCALE GENOMIC DNA]</scope>
    <source>
        <strain evidence="8">P16(2019)</strain>
    </source>
</reference>
<feature type="domain" description="YknX-like beta-barrel" evidence="6">
    <location>
        <begin position="213"/>
        <end position="293"/>
    </location>
</feature>
<dbReference type="GO" id="GO:1990281">
    <property type="term" value="C:efflux pump complex"/>
    <property type="evidence" value="ECO:0007669"/>
    <property type="project" value="TreeGrafter"/>
</dbReference>
<evidence type="ECO:0000256" key="2">
    <source>
        <dbReference type="SAM" id="SignalP"/>
    </source>
</evidence>
<dbReference type="EMBL" id="VLXZ01000015">
    <property type="protein sequence ID" value="TSB45095.1"/>
    <property type="molecule type" value="Genomic_DNA"/>
</dbReference>
<dbReference type="Proteomes" id="UP000318521">
    <property type="component" value="Unassembled WGS sequence"/>
</dbReference>
<dbReference type="PANTHER" id="PTHR30469">
    <property type="entry name" value="MULTIDRUG RESISTANCE PROTEIN MDTA"/>
    <property type="match status" value="1"/>
</dbReference>
<dbReference type="InterPro" id="IPR058637">
    <property type="entry name" value="YknX-like_C"/>
</dbReference>
<keyword evidence="8" id="KW-1185">Reference proteome</keyword>
<feature type="coiled-coil region" evidence="1">
    <location>
        <begin position="115"/>
        <end position="176"/>
    </location>
</feature>
<dbReference type="AlphaFoldDB" id="A0A553ZUU6"/>
<feature type="domain" description="YknX-like alpha-helical hairpin" evidence="3">
    <location>
        <begin position="96"/>
        <end position="177"/>
    </location>
</feature>
<evidence type="ECO:0000313" key="8">
    <source>
        <dbReference type="Proteomes" id="UP000318521"/>
    </source>
</evidence>
<organism evidence="7 8">
    <name type="scientific">Alkalicoccobacillus porphyridii</name>
    <dbReference type="NCBI Taxonomy" id="2597270"/>
    <lineage>
        <taxon>Bacteria</taxon>
        <taxon>Bacillati</taxon>
        <taxon>Bacillota</taxon>
        <taxon>Bacilli</taxon>
        <taxon>Bacillales</taxon>
        <taxon>Bacillaceae</taxon>
        <taxon>Alkalicoccobacillus</taxon>
    </lineage>
</organism>
<dbReference type="InterPro" id="IPR058636">
    <property type="entry name" value="Beta-barrel_YknX"/>
</dbReference>
<dbReference type="Pfam" id="PF25989">
    <property type="entry name" value="YknX_C"/>
    <property type="match status" value="1"/>
</dbReference>
<evidence type="ECO:0000259" key="5">
    <source>
        <dbReference type="Pfam" id="PF25989"/>
    </source>
</evidence>
<dbReference type="OrthoDB" id="85226at2"/>
<feature type="domain" description="YknX-like barrel-sandwich hybrid" evidence="4">
    <location>
        <begin position="61"/>
        <end position="207"/>
    </location>
</feature>
<keyword evidence="1" id="KW-0175">Coiled coil</keyword>
<dbReference type="Pfam" id="PF25984">
    <property type="entry name" value="BSH_YknX"/>
    <property type="match status" value="1"/>
</dbReference>
<feature type="domain" description="YknX-like C-terminal permuted SH3-like" evidence="5">
    <location>
        <begin position="300"/>
        <end position="366"/>
    </location>
</feature>
<dbReference type="Gene3D" id="2.40.420.20">
    <property type="match status" value="1"/>
</dbReference>
<keyword evidence="2" id="KW-0732">Signal</keyword>
<accession>A0A553ZUU6</accession>
<dbReference type="RefSeq" id="WP_143850337.1">
    <property type="nucleotide sequence ID" value="NZ_VLXZ01000015.1"/>
</dbReference>
<protein>
    <submittedName>
        <fullName evidence="7">Efflux RND transporter periplasmic adaptor subunit</fullName>
    </submittedName>
</protein>
<comment type="caution">
    <text evidence="7">The sequence shown here is derived from an EMBL/GenBank/DDBJ whole genome shotgun (WGS) entry which is preliminary data.</text>
</comment>
<dbReference type="InterPro" id="IPR058639">
    <property type="entry name" value="BSH_YknX-like"/>
</dbReference>
<gene>
    <name evidence="7" type="ORF">FN960_18415</name>
</gene>
<dbReference type="PANTHER" id="PTHR30469:SF33">
    <property type="entry name" value="SLR1207 PROTEIN"/>
    <property type="match status" value="1"/>
</dbReference>
<evidence type="ECO:0000259" key="4">
    <source>
        <dbReference type="Pfam" id="PF25984"/>
    </source>
</evidence>
<dbReference type="Pfam" id="PF25982">
    <property type="entry name" value="HH_YknX"/>
    <property type="match status" value="1"/>
</dbReference>
<evidence type="ECO:0000259" key="3">
    <source>
        <dbReference type="Pfam" id="PF25982"/>
    </source>
</evidence>
<evidence type="ECO:0000259" key="6">
    <source>
        <dbReference type="Pfam" id="PF25990"/>
    </source>
</evidence>
<evidence type="ECO:0000256" key="1">
    <source>
        <dbReference type="SAM" id="Coils"/>
    </source>
</evidence>